<feature type="region of interest" description="Disordered" evidence="1">
    <location>
        <begin position="540"/>
        <end position="564"/>
    </location>
</feature>
<protein>
    <submittedName>
        <fullName evidence="2">Uncharacterized protein</fullName>
    </submittedName>
</protein>
<feature type="compositionally biased region" description="Polar residues" evidence="1">
    <location>
        <begin position="259"/>
        <end position="281"/>
    </location>
</feature>
<dbReference type="AlphaFoldDB" id="A0AAV5QNN0"/>
<comment type="caution">
    <text evidence="2">The sequence shown here is derived from an EMBL/GenBank/DDBJ whole genome shotgun (WGS) entry which is preliminary data.</text>
</comment>
<feature type="compositionally biased region" description="Polar residues" evidence="1">
    <location>
        <begin position="166"/>
        <end position="177"/>
    </location>
</feature>
<keyword evidence="3" id="KW-1185">Reference proteome</keyword>
<proteinExistence type="predicted"/>
<evidence type="ECO:0000256" key="1">
    <source>
        <dbReference type="SAM" id="MobiDB-lite"/>
    </source>
</evidence>
<reference evidence="2 3" key="1">
    <citation type="journal article" date="2023" name="Elife">
        <title>Identification of key yeast species and microbe-microbe interactions impacting larval growth of Drosophila in the wild.</title>
        <authorList>
            <person name="Mure A."/>
            <person name="Sugiura Y."/>
            <person name="Maeda R."/>
            <person name="Honda K."/>
            <person name="Sakurai N."/>
            <person name="Takahashi Y."/>
            <person name="Watada M."/>
            <person name="Katoh T."/>
            <person name="Gotoh A."/>
            <person name="Gotoh Y."/>
            <person name="Taniguchi I."/>
            <person name="Nakamura K."/>
            <person name="Hayashi T."/>
            <person name="Katayama T."/>
            <person name="Uemura T."/>
            <person name="Hattori Y."/>
        </authorList>
    </citation>
    <scope>NUCLEOTIDE SEQUENCE [LARGE SCALE GENOMIC DNA]</scope>
    <source>
        <strain evidence="2 3">SC-9</strain>
    </source>
</reference>
<evidence type="ECO:0000313" key="3">
    <source>
        <dbReference type="Proteomes" id="UP001360560"/>
    </source>
</evidence>
<gene>
    <name evidence="2" type="ORF">DASC09_035560</name>
</gene>
<feature type="compositionally biased region" description="Basic residues" evidence="1">
    <location>
        <begin position="198"/>
        <end position="207"/>
    </location>
</feature>
<feature type="compositionally biased region" description="Acidic residues" evidence="1">
    <location>
        <begin position="554"/>
        <end position="564"/>
    </location>
</feature>
<feature type="region of interest" description="Disordered" evidence="1">
    <location>
        <begin position="37"/>
        <end position="60"/>
    </location>
</feature>
<feature type="compositionally biased region" description="Basic and acidic residues" evidence="1">
    <location>
        <begin position="44"/>
        <end position="60"/>
    </location>
</feature>
<evidence type="ECO:0000313" key="2">
    <source>
        <dbReference type="EMBL" id="GMM36231.1"/>
    </source>
</evidence>
<organism evidence="2 3">
    <name type="scientific">Saccharomycopsis crataegensis</name>
    <dbReference type="NCBI Taxonomy" id="43959"/>
    <lineage>
        <taxon>Eukaryota</taxon>
        <taxon>Fungi</taxon>
        <taxon>Dikarya</taxon>
        <taxon>Ascomycota</taxon>
        <taxon>Saccharomycotina</taxon>
        <taxon>Saccharomycetes</taxon>
        <taxon>Saccharomycopsidaceae</taxon>
        <taxon>Saccharomycopsis</taxon>
    </lineage>
</organism>
<dbReference type="GeneID" id="90074206"/>
<feature type="region of interest" description="Disordered" evidence="1">
    <location>
        <begin position="114"/>
        <end position="312"/>
    </location>
</feature>
<dbReference type="EMBL" id="BTFZ01000011">
    <property type="protein sequence ID" value="GMM36231.1"/>
    <property type="molecule type" value="Genomic_DNA"/>
</dbReference>
<accession>A0AAV5QNN0</accession>
<dbReference type="Proteomes" id="UP001360560">
    <property type="component" value="Unassembled WGS sequence"/>
</dbReference>
<feature type="compositionally biased region" description="Basic and acidic residues" evidence="1">
    <location>
        <begin position="119"/>
        <end position="128"/>
    </location>
</feature>
<feature type="compositionally biased region" description="Polar residues" evidence="1">
    <location>
        <begin position="228"/>
        <end position="238"/>
    </location>
</feature>
<dbReference type="RefSeq" id="XP_064853227.1">
    <property type="nucleotide sequence ID" value="XM_064997155.1"/>
</dbReference>
<feature type="compositionally biased region" description="Basic and acidic residues" evidence="1">
    <location>
        <begin position="143"/>
        <end position="163"/>
    </location>
</feature>
<feature type="region of interest" description="Disordered" evidence="1">
    <location>
        <begin position="371"/>
        <end position="395"/>
    </location>
</feature>
<name>A0AAV5QNN0_9ASCO</name>
<sequence>MVDMANEIEDDLFINIVEELDEDDNVLDYRLEEIKPNDIGNDLASHEKDGDSSDSKKETGKLSYKKGFLNNYDQDKKNPVTGKFGDVDIIEDYSSTGDELNDLLEDMCIDNRSSKKKNVKESPIKTKETSTITKENESVDQTKMSKEVVNKVQKTEEKIDKPINEVANQESQPQVKSASIDKFQKVKQKKASSLFIPSKRRRPKRVSKKIDDSSSSKTMNSSPPTPVASKNETNSSIPIISKEKHHSDIQILPVDSLPKTISNNLNKPTSKIPEDSSSVAETSELPEGERTQEPESLSIAENNTQPENFRPQIAREDMLELELISEAFVDEDDEIDEKDENGEQLIDDRFYDEEELYQRVFPWIRREEMEVTESDKDESMSINGVDLGEDEDNDDDEDFILERPIISESVLNEVKGKLAYEIDNEIMETVSPDEIRNVEYVESFKDSTSSNEILKPILKEEKVDTTIIVEIEENKTKRKAKKSVKFSETAEVKEIEPVSKEIQQKLELDKLYKDVFGGEYESMQKQITENLAQFGKKSPISVDLPDHLKSENSEAGEEEQEEEISFNDIVSNTIVENQVIEDTFVSEDAKSFENKPISGAHANSLSDMDYLTKENTRRNRKNRVSRFKQFTMNNEHM</sequence>